<dbReference type="Pfam" id="PF02515">
    <property type="entry name" value="CoA_transf_3"/>
    <property type="match status" value="2"/>
</dbReference>
<dbReference type="GO" id="GO:0016740">
    <property type="term" value="F:transferase activity"/>
    <property type="evidence" value="ECO:0007669"/>
    <property type="project" value="UniProtKB-KW"/>
</dbReference>
<reference evidence="3" key="1">
    <citation type="submission" date="2016-10" db="EMBL/GenBank/DDBJ databases">
        <authorList>
            <person name="Varghese N."/>
            <person name="Submissions S."/>
        </authorList>
    </citation>
    <scope>NUCLEOTIDE SEQUENCE [LARGE SCALE GENOMIC DNA]</scope>
    <source>
        <strain evidence="3">DSM 44771</strain>
    </source>
</reference>
<sequence>MIAERVAAGLLRELGETPAVWCDVDWSGPVEMTLRDESAVQAACGIMHVHGRASGEPRRLGVDYASAVAGVLAAQASLAAELARARGARIGSARTSVAQAALLAVGQYLAVATADDDWDERWEPGERPPFRSRDGVRFELETLHPEGWQRFWSGLDADRADVAAGWWPFQQRFATASCSLPPALLARTRRFPFRELLRVAEQAGVSVLPIRADRDHPTPVPAITLHDLPGTSRSRPWPGGRPLEGIVVVESTRRIQGPMAGHVLEMLGADVVRVEPPGGDPMRGIPPVSGDCSARFRVLNDGKRVTELDLKTPAGQEGVRELVSGADAFVHNWAPGRAEAHGLDADDLARVRPGLVHAWSSGWAPLPWPDPPLGTDFLVQAHSGLAAEGAPSLMTLTDIMGGLVCATGVLAALLRRERTGAGARVDSSLYSAAGLIPRQPSGTGRFVRRDGRPVLPDGTPVRTDLRELAADPRFKRALTRTTHTAPQPPWEFA</sequence>
<keyword evidence="2" id="KW-0808">Transferase</keyword>
<dbReference type="AlphaFoldDB" id="A0A1I6S8F5"/>
<name>A0A1I6S8F5_9PSEU</name>
<organism evidence="2 3">
    <name type="scientific">Saccharopolyspora flava</name>
    <dbReference type="NCBI Taxonomy" id="95161"/>
    <lineage>
        <taxon>Bacteria</taxon>
        <taxon>Bacillati</taxon>
        <taxon>Actinomycetota</taxon>
        <taxon>Actinomycetes</taxon>
        <taxon>Pseudonocardiales</taxon>
        <taxon>Pseudonocardiaceae</taxon>
        <taxon>Saccharopolyspora</taxon>
    </lineage>
</organism>
<dbReference type="SUPFAM" id="SSF89796">
    <property type="entry name" value="CoA-transferase family III (CaiB/BaiF)"/>
    <property type="match status" value="2"/>
</dbReference>
<dbReference type="InterPro" id="IPR003673">
    <property type="entry name" value="CoA-Trfase_fam_III"/>
</dbReference>
<dbReference type="STRING" id="95161.SAMN05660874_02982"/>
<dbReference type="InterPro" id="IPR023606">
    <property type="entry name" value="CoA-Trfase_III_dom_1_sf"/>
</dbReference>
<keyword evidence="3" id="KW-1185">Reference proteome</keyword>
<dbReference type="PANTHER" id="PTHR48228">
    <property type="entry name" value="SUCCINYL-COA--D-CITRAMALATE COA-TRANSFERASE"/>
    <property type="match status" value="1"/>
</dbReference>
<feature type="region of interest" description="Disordered" evidence="1">
    <location>
        <begin position="218"/>
        <end position="239"/>
    </location>
</feature>
<proteinExistence type="predicted"/>
<dbReference type="Gene3D" id="3.40.50.10540">
    <property type="entry name" value="Crotonobetainyl-coa:carnitine coa-transferase, domain 1"/>
    <property type="match status" value="2"/>
</dbReference>
<gene>
    <name evidence="2" type="ORF">SAMN05660874_02982</name>
</gene>
<protein>
    <submittedName>
        <fullName evidence="2">Crotonobetainyl-CoA:carnitine CoA-transferase CaiB</fullName>
    </submittedName>
</protein>
<feature type="region of interest" description="Disordered" evidence="1">
    <location>
        <begin position="441"/>
        <end position="460"/>
    </location>
</feature>
<dbReference type="InterPro" id="IPR050509">
    <property type="entry name" value="CoA-transferase_III"/>
</dbReference>
<accession>A0A1I6S8F5</accession>
<dbReference type="EMBL" id="FOZX01000004">
    <property type="protein sequence ID" value="SFS73183.1"/>
    <property type="molecule type" value="Genomic_DNA"/>
</dbReference>
<evidence type="ECO:0000256" key="1">
    <source>
        <dbReference type="SAM" id="MobiDB-lite"/>
    </source>
</evidence>
<dbReference type="Proteomes" id="UP000198852">
    <property type="component" value="Unassembled WGS sequence"/>
</dbReference>
<dbReference type="PANTHER" id="PTHR48228:SF5">
    <property type="entry name" value="ALPHA-METHYLACYL-COA RACEMASE"/>
    <property type="match status" value="1"/>
</dbReference>
<evidence type="ECO:0000313" key="3">
    <source>
        <dbReference type="Proteomes" id="UP000198852"/>
    </source>
</evidence>
<evidence type="ECO:0000313" key="2">
    <source>
        <dbReference type="EMBL" id="SFS73183.1"/>
    </source>
</evidence>
<dbReference type="RefSeq" id="WP_342742619.1">
    <property type="nucleotide sequence ID" value="NZ_FOZX01000004.1"/>
</dbReference>